<evidence type="ECO:0000256" key="3">
    <source>
        <dbReference type="ARBA" id="ARBA00022676"/>
    </source>
</evidence>
<evidence type="ECO:0000256" key="8">
    <source>
        <dbReference type="SAM" id="MobiDB-lite"/>
    </source>
</evidence>
<keyword evidence="11" id="KW-1185">Reference proteome</keyword>
<organism evidence="10 11">
    <name type="scientific">Glossina brevipalpis</name>
    <dbReference type="NCBI Taxonomy" id="37001"/>
    <lineage>
        <taxon>Eukaryota</taxon>
        <taxon>Metazoa</taxon>
        <taxon>Ecdysozoa</taxon>
        <taxon>Arthropoda</taxon>
        <taxon>Hexapoda</taxon>
        <taxon>Insecta</taxon>
        <taxon>Pterygota</taxon>
        <taxon>Neoptera</taxon>
        <taxon>Endopterygota</taxon>
        <taxon>Diptera</taxon>
        <taxon>Brachycera</taxon>
        <taxon>Muscomorpha</taxon>
        <taxon>Hippoboscoidea</taxon>
        <taxon>Glossinidae</taxon>
        <taxon>Glossina</taxon>
    </lineage>
</organism>
<evidence type="ECO:0000256" key="7">
    <source>
        <dbReference type="RuleBase" id="RU363104"/>
    </source>
</evidence>
<evidence type="ECO:0000313" key="11">
    <source>
        <dbReference type="Proteomes" id="UP000091820"/>
    </source>
</evidence>
<evidence type="ECO:0000313" key="10">
    <source>
        <dbReference type="EnsemblMetazoa" id="GBRI012343-PA"/>
    </source>
</evidence>
<feature type="region of interest" description="Disordered" evidence="8">
    <location>
        <begin position="175"/>
        <end position="195"/>
    </location>
</feature>
<dbReference type="Gene3D" id="3.40.50.2000">
    <property type="entry name" value="Glycogen Phosphorylase B"/>
    <property type="match status" value="1"/>
</dbReference>
<dbReference type="Pfam" id="PF05693">
    <property type="entry name" value="Glycogen_syn"/>
    <property type="match status" value="1"/>
</dbReference>
<dbReference type="InterPro" id="IPR008631">
    <property type="entry name" value="Glycogen_synth"/>
</dbReference>
<evidence type="ECO:0000256" key="5">
    <source>
        <dbReference type="ARBA" id="ARBA00023056"/>
    </source>
</evidence>
<reference evidence="11" key="1">
    <citation type="submission" date="2014-03" db="EMBL/GenBank/DDBJ databases">
        <authorList>
            <person name="Aksoy S."/>
            <person name="Warren W."/>
            <person name="Wilson R.K."/>
        </authorList>
    </citation>
    <scope>NUCLEOTIDE SEQUENCE [LARGE SCALE GENOMIC DNA]</scope>
    <source>
        <strain evidence="11">IAEA</strain>
    </source>
</reference>
<dbReference type="EnsemblMetazoa" id="GBRI012343-RA">
    <property type="protein sequence ID" value="GBRI012343-PA"/>
    <property type="gene ID" value="GBRI012343"/>
</dbReference>
<comment type="function">
    <text evidence="7">Transfers the glycosyl residue from UDP-Glc to the non-reducing end of alpha-1,4-glucan.</text>
</comment>
<sequence>MFSIESREDLALIRGFSFSLITRTIEEQIDEKSVRLSKPWTVHEFQNLHTLSKEKVNEFVRGHFYWFVNTFMYVTYTQKKTFFFKLIVMRLLISTLYFALYFFITNRYEFGNKNANIFRESLAPLSARFVMIKYLYDNINGILEDIGSSSLNWASGSFSRGSSVVGLFPECKPLSVSKSSPLPSKSTQSSLSDPSAKRHLVLSSVQLSTSISTPSKSSSSLIVSILSFMITGQGPIAVKAGVKVTLAAIVKMKT</sequence>
<reference evidence="10" key="2">
    <citation type="submission" date="2020-05" db="UniProtKB">
        <authorList>
            <consortium name="EnsemblMetazoa"/>
        </authorList>
    </citation>
    <scope>IDENTIFICATION</scope>
    <source>
        <strain evidence="10">IAEA</strain>
    </source>
</reference>
<dbReference type="GO" id="GO:0005737">
    <property type="term" value="C:cytoplasm"/>
    <property type="evidence" value="ECO:0007669"/>
    <property type="project" value="TreeGrafter"/>
</dbReference>
<protein>
    <recommendedName>
        <fullName evidence="7">Glycogen [starch] synthase</fullName>
        <ecNumber evidence="7">2.4.1.11</ecNumber>
    </recommendedName>
</protein>
<proteinExistence type="inferred from homology"/>
<dbReference type="AlphaFoldDB" id="A0A1A9WAM7"/>
<dbReference type="Proteomes" id="UP000091820">
    <property type="component" value="Unassembled WGS sequence"/>
</dbReference>
<dbReference type="EC" id="2.4.1.11" evidence="7"/>
<keyword evidence="9" id="KW-0472">Membrane</keyword>
<dbReference type="VEuPathDB" id="VectorBase:GBRI012343"/>
<comment type="pathway">
    <text evidence="1 7">Glycan biosynthesis; glycogen biosynthesis.</text>
</comment>
<keyword evidence="4 7" id="KW-0808">Transferase</keyword>
<evidence type="ECO:0000256" key="4">
    <source>
        <dbReference type="ARBA" id="ARBA00022679"/>
    </source>
</evidence>
<evidence type="ECO:0000256" key="9">
    <source>
        <dbReference type="SAM" id="Phobius"/>
    </source>
</evidence>
<keyword evidence="9" id="KW-0812">Transmembrane</keyword>
<comment type="catalytic activity">
    <reaction evidence="6">
        <text>[(1-&gt;4)-alpha-D-glucosyl](n) + UDP-alpha-D-glucose = [(1-&gt;4)-alpha-D-glucosyl](n+1) + UDP + H(+)</text>
        <dbReference type="Rhea" id="RHEA:18549"/>
        <dbReference type="Rhea" id="RHEA-COMP:9584"/>
        <dbReference type="Rhea" id="RHEA-COMP:9587"/>
        <dbReference type="ChEBI" id="CHEBI:15378"/>
        <dbReference type="ChEBI" id="CHEBI:15444"/>
        <dbReference type="ChEBI" id="CHEBI:58223"/>
        <dbReference type="ChEBI" id="CHEBI:58885"/>
        <dbReference type="EC" id="2.4.1.11"/>
    </reaction>
    <physiologicalReaction direction="left-to-right" evidence="6">
        <dbReference type="Rhea" id="RHEA:18550"/>
    </physiologicalReaction>
</comment>
<feature type="compositionally biased region" description="Low complexity" evidence="8">
    <location>
        <begin position="175"/>
        <end position="194"/>
    </location>
</feature>
<dbReference type="PANTHER" id="PTHR10176">
    <property type="entry name" value="GLYCOGEN SYNTHASE"/>
    <property type="match status" value="1"/>
</dbReference>
<evidence type="ECO:0000256" key="1">
    <source>
        <dbReference type="ARBA" id="ARBA00004964"/>
    </source>
</evidence>
<name>A0A1A9WAM7_9MUSC</name>
<keyword evidence="5 7" id="KW-0320">Glycogen biosynthesis</keyword>
<dbReference type="GO" id="GO:0004373">
    <property type="term" value="F:alpha-1,4-glucan glucosyltransferase (UDP-glucose donor) activity"/>
    <property type="evidence" value="ECO:0007669"/>
    <property type="project" value="UniProtKB-EC"/>
</dbReference>
<evidence type="ECO:0000256" key="2">
    <source>
        <dbReference type="ARBA" id="ARBA00010686"/>
    </source>
</evidence>
<accession>A0A1A9WAM7</accession>
<feature type="transmembrane region" description="Helical" evidence="9">
    <location>
        <begin position="82"/>
        <end position="104"/>
    </location>
</feature>
<dbReference type="UniPathway" id="UPA00164"/>
<comment type="similarity">
    <text evidence="2 7">Belongs to the glycosyltransferase 3 family.</text>
</comment>
<keyword evidence="9" id="KW-1133">Transmembrane helix</keyword>
<keyword evidence="3 7" id="KW-0328">Glycosyltransferase</keyword>
<evidence type="ECO:0000256" key="6">
    <source>
        <dbReference type="ARBA" id="ARBA00047345"/>
    </source>
</evidence>
<dbReference type="PANTHER" id="PTHR10176:SF3">
    <property type="entry name" value="GLYCOGEN [STARCH] SYNTHASE"/>
    <property type="match status" value="1"/>
</dbReference>
<dbReference type="STRING" id="37001.A0A1A9WAM7"/>
<dbReference type="GO" id="GO:0005978">
    <property type="term" value="P:glycogen biosynthetic process"/>
    <property type="evidence" value="ECO:0007669"/>
    <property type="project" value="UniProtKB-UniPathway"/>
</dbReference>